<proteinExistence type="predicted"/>
<dbReference type="EMBL" id="JASCZI010000237">
    <property type="protein sequence ID" value="MED6110363.1"/>
    <property type="molecule type" value="Genomic_DNA"/>
</dbReference>
<feature type="signal peptide" evidence="1">
    <location>
        <begin position="1"/>
        <end position="18"/>
    </location>
</feature>
<dbReference type="Proteomes" id="UP001341840">
    <property type="component" value="Unassembled WGS sequence"/>
</dbReference>
<accession>A0ABU6QEN9</accession>
<evidence type="ECO:0000256" key="1">
    <source>
        <dbReference type="SAM" id="SignalP"/>
    </source>
</evidence>
<sequence>MSMWLLLGLVVCPRLPSGGIVGVEDEDKPTAAASTQGYVDETQQPFFGSPGQSFFEGVLSPASLERQFGADGAYYADLARCLQESPQGLRGDHHLRYLWTLTSQRLICLETFPSLLVVLHRLHLGMCPRQSRTMTRLGIRPLSLAEVAESLAVGDVVLGGMFSLS</sequence>
<comment type="caution">
    <text evidence="2">The sequence shown here is derived from an EMBL/GenBank/DDBJ whole genome shotgun (WGS) entry which is preliminary data.</text>
</comment>
<keyword evidence="1" id="KW-0732">Signal</keyword>
<reference evidence="2 3" key="1">
    <citation type="journal article" date="2023" name="Plants (Basel)">
        <title>Bridging the Gap: Combining Genomics and Transcriptomics Approaches to Understand Stylosanthes scabra, an Orphan Legume from the Brazilian Caatinga.</title>
        <authorList>
            <person name="Ferreira-Neto J.R.C."/>
            <person name="da Silva M.D."/>
            <person name="Binneck E."/>
            <person name="de Melo N.F."/>
            <person name="da Silva R.H."/>
            <person name="de Melo A.L.T.M."/>
            <person name="Pandolfi V."/>
            <person name="Bustamante F.O."/>
            <person name="Brasileiro-Vidal A.C."/>
            <person name="Benko-Iseppon A.M."/>
        </authorList>
    </citation>
    <scope>NUCLEOTIDE SEQUENCE [LARGE SCALE GENOMIC DNA]</scope>
    <source>
        <tissue evidence="2">Leaves</tissue>
    </source>
</reference>
<feature type="chain" id="PRO_5045883858" evidence="1">
    <location>
        <begin position="19"/>
        <end position="165"/>
    </location>
</feature>
<protein>
    <submittedName>
        <fullName evidence="2">Uncharacterized protein</fullName>
    </submittedName>
</protein>
<gene>
    <name evidence="2" type="ORF">PIB30_042076</name>
</gene>
<keyword evidence="3" id="KW-1185">Reference proteome</keyword>
<evidence type="ECO:0000313" key="2">
    <source>
        <dbReference type="EMBL" id="MED6110363.1"/>
    </source>
</evidence>
<name>A0ABU6QEN9_9FABA</name>
<organism evidence="2 3">
    <name type="scientific">Stylosanthes scabra</name>
    <dbReference type="NCBI Taxonomy" id="79078"/>
    <lineage>
        <taxon>Eukaryota</taxon>
        <taxon>Viridiplantae</taxon>
        <taxon>Streptophyta</taxon>
        <taxon>Embryophyta</taxon>
        <taxon>Tracheophyta</taxon>
        <taxon>Spermatophyta</taxon>
        <taxon>Magnoliopsida</taxon>
        <taxon>eudicotyledons</taxon>
        <taxon>Gunneridae</taxon>
        <taxon>Pentapetalae</taxon>
        <taxon>rosids</taxon>
        <taxon>fabids</taxon>
        <taxon>Fabales</taxon>
        <taxon>Fabaceae</taxon>
        <taxon>Papilionoideae</taxon>
        <taxon>50 kb inversion clade</taxon>
        <taxon>dalbergioids sensu lato</taxon>
        <taxon>Dalbergieae</taxon>
        <taxon>Pterocarpus clade</taxon>
        <taxon>Stylosanthes</taxon>
    </lineage>
</organism>
<evidence type="ECO:0000313" key="3">
    <source>
        <dbReference type="Proteomes" id="UP001341840"/>
    </source>
</evidence>